<proteinExistence type="predicted"/>
<dbReference type="EMBL" id="CP036271">
    <property type="protein sequence ID" value="QDT54522.1"/>
    <property type="molecule type" value="Genomic_DNA"/>
</dbReference>
<sequence>MGATVLSLDETKTASARQRLEEVVRRIAVGNDQFRFALLRDSPVDSGLIDHGDADLLGTRESVTALLRMLLERALAGEVHFRVTANKPEKLQLSVFSTDLAHSATYDLWVDLAQIHEGRSLIRFEDVAPLLSQSSGIEPLPPCIAGALYLQHLIAKRKPLTAAHTSSRIESFATHHCSDSSCGVARWFRDILRVGRIRPPAPSEAAIQIERLLQIRLDDERHRATSRWRLRRKIESGDAVCIQGVDGVGKSTLISALVEEGTAASESLIGKKLYRRSLIYRMATRTARHRASNAREAIDERLATIVFLRAVSAFRRTLAWRRLRGAGTLLVDRSPLDFLYLGRKSDHGRFHPAIGRLESLAPSTPTIQLVAPHTVTSARKPELTEAGHVAYDDAMLLRIAGQSPCDHLVFHNGGNVSESSIALAAYLTRFIRTRGRKQAA</sequence>
<dbReference type="SUPFAM" id="SSF52540">
    <property type="entry name" value="P-loop containing nucleoside triphosphate hydrolases"/>
    <property type="match status" value="1"/>
</dbReference>
<dbReference type="Gene3D" id="3.40.50.300">
    <property type="entry name" value="P-loop containing nucleotide triphosphate hydrolases"/>
    <property type="match status" value="1"/>
</dbReference>
<keyword evidence="2" id="KW-1185">Reference proteome</keyword>
<dbReference type="RefSeq" id="WP_145030372.1">
    <property type="nucleotide sequence ID" value="NZ_CP036271.1"/>
</dbReference>
<accession>A0A517SEH2</accession>
<dbReference type="AlphaFoldDB" id="A0A517SEH2"/>
<gene>
    <name evidence="1" type="ORF">Pan44_25550</name>
</gene>
<evidence type="ECO:0000313" key="1">
    <source>
        <dbReference type="EMBL" id="QDT54522.1"/>
    </source>
</evidence>
<dbReference type="Proteomes" id="UP000315700">
    <property type="component" value="Chromosome"/>
</dbReference>
<dbReference type="InterPro" id="IPR027417">
    <property type="entry name" value="P-loop_NTPase"/>
</dbReference>
<name>A0A517SEH2_9PLAN</name>
<dbReference type="InParanoid" id="A0A517SEH2"/>
<protein>
    <submittedName>
        <fullName evidence="1">Uncharacterized protein</fullName>
    </submittedName>
</protein>
<dbReference type="OrthoDB" id="265548at2"/>
<dbReference type="KEGG" id="ccos:Pan44_25550"/>
<reference evidence="1 2" key="1">
    <citation type="submission" date="2019-02" db="EMBL/GenBank/DDBJ databases">
        <title>Deep-cultivation of Planctomycetes and their phenomic and genomic characterization uncovers novel biology.</title>
        <authorList>
            <person name="Wiegand S."/>
            <person name="Jogler M."/>
            <person name="Boedeker C."/>
            <person name="Pinto D."/>
            <person name="Vollmers J."/>
            <person name="Rivas-Marin E."/>
            <person name="Kohn T."/>
            <person name="Peeters S.H."/>
            <person name="Heuer A."/>
            <person name="Rast P."/>
            <person name="Oberbeckmann S."/>
            <person name="Bunk B."/>
            <person name="Jeske O."/>
            <person name="Meyerdierks A."/>
            <person name="Storesund J.E."/>
            <person name="Kallscheuer N."/>
            <person name="Luecker S."/>
            <person name="Lage O.M."/>
            <person name="Pohl T."/>
            <person name="Merkel B.J."/>
            <person name="Hornburger P."/>
            <person name="Mueller R.-W."/>
            <person name="Bruemmer F."/>
            <person name="Labrenz M."/>
            <person name="Spormann A.M."/>
            <person name="Op den Camp H."/>
            <person name="Overmann J."/>
            <person name="Amann R."/>
            <person name="Jetten M.S.M."/>
            <person name="Mascher T."/>
            <person name="Medema M.H."/>
            <person name="Devos D.P."/>
            <person name="Kaster A.-K."/>
            <person name="Ovreas L."/>
            <person name="Rohde M."/>
            <person name="Galperin M.Y."/>
            <person name="Jogler C."/>
        </authorList>
    </citation>
    <scope>NUCLEOTIDE SEQUENCE [LARGE SCALE GENOMIC DNA]</scope>
    <source>
        <strain evidence="1 2">Pan44</strain>
    </source>
</reference>
<organism evidence="1 2">
    <name type="scientific">Caulifigura coniformis</name>
    <dbReference type="NCBI Taxonomy" id="2527983"/>
    <lineage>
        <taxon>Bacteria</taxon>
        <taxon>Pseudomonadati</taxon>
        <taxon>Planctomycetota</taxon>
        <taxon>Planctomycetia</taxon>
        <taxon>Planctomycetales</taxon>
        <taxon>Planctomycetaceae</taxon>
        <taxon>Caulifigura</taxon>
    </lineage>
</organism>
<evidence type="ECO:0000313" key="2">
    <source>
        <dbReference type="Proteomes" id="UP000315700"/>
    </source>
</evidence>